<comment type="similarity">
    <text evidence="1">Belongs to the protein kinase superfamily.</text>
</comment>
<accession>A0A8J2S266</accession>
<feature type="compositionally biased region" description="Polar residues" evidence="2">
    <location>
        <begin position="679"/>
        <end position="721"/>
    </location>
</feature>
<comment type="caution">
    <text evidence="4">The sequence shown here is derived from an EMBL/GenBank/DDBJ whole genome shotgun (WGS) entry which is preliminary data.</text>
</comment>
<dbReference type="FunFam" id="3.30.200.20:FF:000179">
    <property type="entry name" value="SCY1 like pseudokinase 2"/>
    <property type="match status" value="1"/>
</dbReference>
<dbReference type="Pfam" id="PF00069">
    <property type="entry name" value="Pkinase"/>
    <property type="match status" value="1"/>
</dbReference>
<sequence>MDMLNKLKSTVSTTVSQLSGVLPGNPVTREYEVGKMIGSAGPDLLWKIFSGYKKSTKQEASIFVLEKKLLERYSKKDRDQLVEVLRRGIAQLTRLRHPQILTVQHPVEESRESLAFATEPVFASLANILGCHENVSPLPQQLRDYKLFEVEIKFGLQQLIEGLIFLHNDVKLLHCNICPESIVVNQQGAFKIFGFDFCTSSQDPTSKLWPVREPDPELSPVSQSNLDYLAPELGRNHRRHGNGANTIGCGPSADMYSLGCVIVSIYQNGKSPWQMDGDVESFYRHAGSHTQTLQRMEGVPPELMDHVRSLLHPTPEQRPDAHQLVKISWFDDVGVKTLNYLDSLFQWDNLQKSQFFKGLPQILPRLPERVCLHRVMPCLSKEFVNPSMVPFILPCALHIAQEASKENYVAHILPHLRPVMKIQEPVQILLIFMQRMELLLQKTPAEDVKSDVLPMIYRALEAEAAPQIQELCLSVIPSFASLIDYPAMKNALMPRIKKLCLLPSGQLSVRVNCLICIGKLLDNVDKWLVLDDILPMLPAIPSRDPAVVMAILGVYKIALEHPRLGIPKEVIATQIVPFLFPLLVEPGLSLTQFRALVSMVKEMLAKVEEEQKTKLESVAALQEEQRSALGNLSLGESKNSTASGGGAASSSGTSNSSNAVSQQIDALFAQLSTSSEAATTSKQTTMASIPATTPSMTSNVITNSRIDSGSTASKPATSNMMSLRPAPNNTPTTWNNNDINGTQRANTTTGGGGAGVNKDPVSSMIHSNLSAMGGMGAIRPANQWSTAPSASQPFTPPTWGQSPAAAAVPMQQPQMRMMATPLIPQNQQQQPQFNQQNPTMMMMMPQSTFVQPSSSTTPTAFRPLARSDIDDLLS</sequence>
<feature type="region of interest" description="Disordered" evidence="2">
    <location>
        <begin position="784"/>
        <end position="804"/>
    </location>
</feature>
<evidence type="ECO:0000256" key="2">
    <source>
        <dbReference type="SAM" id="MobiDB-lite"/>
    </source>
</evidence>
<proteinExistence type="inferred from homology"/>
<dbReference type="GO" id="GO:0004672">
    <property type="term" value="F:protein kinase activity"/>
    <property type="evidence" value="ECO:0007669"/>
    <property type="project" value="InterPro"/>
</dbReference>
<dbReference type="InterPro" id="IPR011989">
    <property type="entry name" value="ARM-like"/>
</dbReference>
<feature type="compositionally biased region" description="Polar residues" evidence="2">
    <location>
        <begin position="849"/>
        <end position="859"/>
    </location>
</feature>
<dbReference type="SUPFAM" id="SSF48371">
    <property type="entry name" value="ARM repeat"/>
    <property type="match status" value="1"/>
</dbReference>
<feature type="compositionally biased region" description="Polar residues" evidence="2">
    <location>
        <begin position="784"/>
        <end position="793"/>
    </location>
</feature>
<evidence type="ECO:0000313" key="5">
    <source>
        <dbReference type="Proteomes" id="UP000789390"/>
    </source>
</evidence>
<feature type="compositionally biased region" description="Low complexity" evidence="2">
    <location>
        <begin position="725"/>
        <end position="748"/>
    </location>
</feature>
<organism evidence="4 5">
    <name type="scientific">Daphnia galeata</name>
    <dbReference type="NCBI Taxonomy" id="27404"/>
    <lineage>
        <taxon>Eukaryota</taxon>
        <taxon>Metazoa</taxon>
        <taxon>Ecdysozoa</taxon>
        <taxon>Arthropoda</taxon>
        <taxon>Crustacea</taxon>
        <taxon>Branchiopoda</taxon>
        <taxon>Diplostraca</taxon>
        <taxon>Cladocera</taxon>
        <taxon>Anomopoda</taxon>
        <taxon>Daphniidae</taxon>
        <taxon>Daphnia</taxon>
    </lineage>
</organism>
<dbReference type="SUPFAM" id="SSF56112">
    <property type="entry name" value="Protein kinase-like (PK-like)"/>
    <property type="match status" value="1"/>
</dbReference>
<dbReference type="PANTHER" id="PTHR12984:SF6">
    <property type="entry name" value="SCY1-LIKE PROTEIN 2"/>
    <property type="match status" value="1"/>
</dbReference>
<feature type="region of interest" description="Disordered" evidence="2">
    <location>
        <begin position="679"/>
        <end position="757"/>
    </location>
</feature>
<feature type="compositionally biased region" description="Low complexity" evidence="2">
    <location>
        <begin position="648"/>
        <end position="657"/>
    </location>
</feature>
<dbReference type="FunFam" id="1.25.10.10:FF:000189">
    <property type="entry name" value="SCY1-like pseudokinase 2"/>
    <property type="match status" value="1"/>
</dbReference>
<dbReference type="EMBL" id="CAKKLH010000314">
    <property type="protein sequence ID" value="CAH0111557.1"/>
    <property type="molecule type" value="Genomic_DNA"/>
</dbReference>
<protein>
    <recommendedName>
        <fullName evidence="3">Protein kinase domain-containing protein</fullName>
    </recommendedName>
</protein>
<dbReference type="CDD" id="cd14011">
    <property type="entry name" value="PK_SCY1_like"/>
    <property type="match status" value="1"/>
</dbReference>
<feature type="compositionally biased region" description="Polar residues" evidence="2">
    <location>
        <begin position="629"/>
        <end position="638"/>
    </location>
</feature>
<feature type="region of interest" description="Disordered" evidence="2">
    <location>
        <begin position="629"/>
        <end position="657"/>
    </location>
</feature>
<dbReference type="Gene3D" id="1.25.10.10">
    <property type="entry name" value="Leucine-rich Repeat Variant"/>
    <property type="match status" value="1"/>
</dbReference>
<dbReference type="InterPro" id="IPR016024">
    <property type="entry name" value="ARM-type_fold"/>
</dbReference>
<dbReference type="PROSITE" id="PS50011">
    <property type="entry name" value="PROTEIN_KINASE_DOM"/>
    <property type="match status" value="1"/>
</dbReference>
<dbReference type="OrthoDB" id="79687at2759"/>
<name>A0A8J2S266_9CRUS</name>
<evidence type="ECO:0000256" key="1">
    <source>
        <dbReference type="ARBA" id="ARBA00038349"/>
    </source>
</evidence>
<keyword evidence="5" id="KW-1185">Reference proteome</keyword>
<evidence type="ECO:0000313" key="4">
    <source>
        <dbReference type="EMBL" id="CAH0111557.1"/>
    </source>
</evidence>
<feature type="domain" description="Protein kinase" evidence="3">
    <location>
        <begin position="31"/>
        <end position="330"/>
    </location>
</feature>
<dbReference type="AlphaFoldDB" id="A0A8J2S266"/>
<gene>
    <name evidence="4" type="ORF">DGAL_LOCUS15205</name>
</gene>
<feature type="region of interest" description="Disordered" evidence="2">
    <location>
        <begin position="849"/>
        <end position="874"/>
    </location>
</feature>
<dbReference type="PANTHER" id="PTHR12984">
    <property type="entry name" value="SCY1-RELATED S/T PROTEIN KINASE-LIKE"/>
    <property type="match status" value="1"/>
</dbReference>
<dbReference type="GO" id="GO:0005524">
    <property type="term" value="F:ATP binding"/>
    <property type="evidence" value="ECO:0007669"/>
    <property type="project" value="InterPro"/>
</dbReference>
<dbReference type="Proteomes" id="UP000789390">
    <property type="component" value="Unassembled WGS sequence"/>
</dbReference>
<dbReference type="Gene3D" id="1.10.510.10">
    <property type="entry name" value="Transferase(Phosphotransferase) domain 1"/>
    <property type="match status" value="1"/>
</dbReference>
<dbReference type="InterPro" id="IPR000719">
    <property type="entry name" value="Prot_kinase_dom"/>
</dbReference>
<dbReference type="InterPro" id="IPR051177">
    <property type="entry name" value="CIK-Related_Protein"/>
</dbReference>
<dbReference type="InterPro" id="IPR011009">
    <property type="entry name" value="Kinase-like_dom_sf"/>
</dbReference>
<evidence type="ECO:0000259" key="3">
    <source>
        <dbReference type="PROSITE" id="PS50011"/>
    </source>
</evidence>
<dbReference type="SMART" id="SM00220">
    <property type="entry name" value="S_TKc"/>
    <property type="match status" value="1"/>
</dbReference>
<feature type="compositionally biased region" description="Basic and acidic residues" evidence="2">
    <location>
        <begin position="865"/>
        <end position="874"/>
    </location>
</feature>
<dbReference type="Gene3D" id="3.30.200.20">
    <property type="entry name" value="Phosphorylase Kinase, domain 1"/>
    <property type="match status" value="1"/>
</dbReference>
<reference evidence="4" key="1">
    <citation type="submission" date="2021-11" db="EMBL/GenBank/DDBJ databases">
        <authorList>
            <person name="Schell T."/>
        </authorList>
    </citation>
    <scope>NUCLEOTIDE SEQUENCE</scope>
    <source>
        <strain evidence="4">M5</strain>
    </source>
</reference>